<dbReference type="EMBL" id="KV425916">
    <property type="protein sequence ID" value="KZV98702.1"/>
    <property type="molecule type" value="Genomic_DNA"/>
</dbReference>
<dbReference type="AlphaFoldDB" id="A0A165M344"/>
<sequence length="553" mass="60615">MSCALSVAARDDVAVLPDLKSLDKTEYGQLEALWNRLRITSVDAANYTTVTVREFAEDYCLYFACLVKHGDRVPVFVPPPSSFSPVDSSWAAPTSLGIQPSDSKKPSLGGVSGTCAAALDELRRRTLSFRLTHRRKGEEGNIGVDVDLLGDLIKVAAVTVFSDGKCALCGLYLFQNALVFVFEDTTGALFVHRFIALSRVNAATIQREGTRGVDVIVFDDRNARQTIYSFVVDGDDQAREWCEAIEAATQTFNTRDVPLDLTLQTLADHSEDRVVSGSVNFVRAQPLLGIVFLASSTSGEQEANLGVCVARESEGRGLGTYMVSHALSLAFDTLGYHRVQARIMHPVRPSDSPFAIRAEATFIRWGFTHEGTRRRGLVHPHERSWTDETILAVLDSDWAIRDSVRPAPQTLWDEMFTRHQRERESLLQWEGGNAALKRTKSMETVRDLKALEDAAPPADSASTTSAAVSLKEEPMDEDDVNSLPPSSVVDSASSWDAVSQTSVESVAKRVENWSAIRAAAAAAADDAADEDASWDDFEGDDDDELMDEEEDAK</sequence>
<feature type="compositionally biased region" description="Low complexity" evidence="1">
    <location>
        <begin position="453"/>
        <end position="467"/>
    </location>
</feature>
<dbReference type="InParanoid" id="A0A165M344"/>
<evidence type="ECO:0000313" key="3">
    <source>
        <dbReference type="EMBL" id="KZV98702.1"/>
    </source>
</evidence>
<evidence type="ECO:0000256" key="1">
    <source>
        <dbReference type="SAM" id="MobiDB-lite"/>
    </source>
</evidence>
<feature type="region of interest" description="Disordered" evidence="1">
    <location>
        <begin position="523"/>
        <end position="553"/>
    </location>
</feature>
<dbReference type="GO" id="GO:0016747">
    <property type="term" value="F:acyltransferase activity, transferring groups other than amino-acyl groups"/>
    <property type="evidence" value="ECO:0007669"/>
    <property type="project" value="InterPro"/>
</dbReference>
<dbReference type="OrthoDB" id="64477at2759"/>
<feature type="domain" description="N-acetyltransferase" evidence="2">
    <location>
        <begin position="272"/>
        <end position="344"/>
    </location>
</feature>
<feature type="compositionally biased region" description="Low complexity" evidence="1">
    <location>
        <begin position="486"/>
        <end position="497"/>
    </location>
</feature>
<organism evidence="3 4">
    <name type="scientific">Exidia glandulosa HHB12029</name>
    <dbReference type="NCBI Taxonomy" id="1314781"/>
    <lineage>
        <taxon>Eukaryota</taxon>
        <taxon>Fungi</taxon>
        <taxon>Dikarya</taxon>
        <taxon>Basidiomycota</taxon>
        <taxon>Agaricomycotina</taxon>
        <taxon>Agaricomycetes</taxon>
        <taxon>Auriculariales</taxon>
        <taxon>Exidiaceae</taxon>
        <taxon>Exidia</taxon>
    </lineage>
</organism>
<proteinExistence type="predicted"/>
<feature type="compositionally biased region" description="Acidic residues" evidence="1">
    <location>
        <begin position="526"/>
        <end position="553"/>
    </location>
</feature>
<dbReference type="Pfam" id="PF13302">
    <property type="entry name" value="Acetyltransf_3"/>
    <property type="match status" value="1"/>
</dbReference>
<dbReference type="Gene3D" id="3.40.630.30">
    <property type="match status" value="1"/>
</dbReference>
<gene>
    <name evidence="3" type="ORF">EXIGLDRAFT_832087</name>
</gene>
<dbReference type="InterPro" id="IPR000182">
    <property type="entry name" value="GNAT_dom"/>
</dbReference>
<dbReference type="Proteomes" id="UP000077266">
    <property type="component" value="Unassembled WGS sequence"/>
</dbReference>
<evidence type="ECO:0000313" key="4">
    <source>
        <dbReference type="Proteomes" id="UP000077266"/>
    </source>
</evidence>
<reference evidence="3 4" key="1">
    <citation type="journal article" date="2016" name="Mol. Biol. Evol.">
        <title>Comparative Genomics of Early-Diverging Mushroom-Forming Fungi Provides Insights into the Origins of Lignocellulose Decay Capabilities.</title>
        <authorList>
            <person name="Nagy L.G."/>
            <person name="Riley R."/>
            <person name="Tritt A."/>
            <person name="Adam C."/>
            <person name="Daum C."/>
            <person name="Floudas D."/>
            <person name="Sun H."/>
            <person name="Yadav J.S."/>
            <person name="Pangilinan J."/>
            <person name="Larsson K.H."/>
            <person name="Matsuura K."/>
            <person name="Barry K."/>
            <person name="Labutti K."/>
            <person name="Kuo R."/>
            <person name="Ohm R.A."/>
            <person name="Bhattacharya S.S."/>
            <person name="Shirouzu T."/>
            <person name="Yoshinaga Y."/>
            <person name="Martin F.M."/>
            <person name="Grigoriev I.V."/>
            <person name="Hibbett D.S."/>
        </authorList>
    </citation>
    <scope>NUCLEOTIDE SEQUENCE [LARGE SCALE GENOMIC DNA]</scope>
    <source>
        <strain evidence="3 4">HHB12029</strain>
    </source>
</reference>
<name>A0A165M344_EXIGL</name>
<accession>A0A165M344</accession>
<dbReference type="InterPro" id="IPR016181">
    <property type="entry name" value="Acyl_CoA_acyltransferase"/>
</dbReference>
<protein>
    <recommendedName>
        <fullName evidence="2">N-acetyltransferase domain-containing protein</fullName>
    </recommendedName>
</protein>
<feature type="region of interest" description="Disordered" evidence="1">
    <location>
        <begin position="451"/>
        <end position="497"/>
    </location>
</feature>
<evidence type="ECO:0000259" key="2">
    <source>
        <dbReference type="Pfam" id="PF13302"/>
    </source>
</evidence>
<keyword evidence="4" id="KW-1185">Reference proteome</keyword>
<dbReference type="SUPFAM" id="SSF55729">
    <property type="entry name" value="Acyl-CoA N-acyltransferases (Nat)"/>
    <property type="match status" value="1"/>
</dbReference>